<dbReference type="InterPro" id="IPR036259">
    <property type="entry name" value="MFS_trans_sf"/>
</dbReference>
<feature type="transmembrane region" description="Helical" evidence="6">
    <location>
        <begin position="206"/>
        <end position="227"/>
    </location>
</feature>
<feature type="transmembrane region" description="Helical" evidence="6">
    <location>
        <begin position="359"/>
        <end position="384"/>
    </location>
</feature>
<dbReference type="Gene3D" id="1.20.1250.20">
    <property type="entry name" value="MFS general substrate transporter like domains"/>
    <property type="match status" value="1"/>
</dbReference>
<dbReference type="Pfam" id="PF07690">
    <property type="entry name" value="MFS_1"/>
    <property type="match status" value="1"/>
</dbReference>
<dbReference type="PROSITE" id="PS00216">
    <property type="entry name" value="SUGAR_TRANSPORT_1"/>
    <property type="match status" value="1"/>
</dbReference>
<organism evidence="8 9">
    <name type="scientific">Salipiger bermudensis (strain DSM 26914 / JCM 13377 / KCTC 12554 / HTCC2601)</name>
    <name type="common">Pelagibaca bermudensis</name>
    <dbReference type="NCBI Taxonomy" id="314265"/>
    <lineage>
        <taxon>Bacteria</taxon>
        <taxon>Pseudomonadati</taxon>
        <taxon>Pseudomonadota</taxon>
        <taxon>Alphaproteobacteria</taxon>
        <taxon>Rhodobacterales</taxon>
        <taxon>Roseobacteraceae</taxon>
        <taxon>Salipiger</taxon>
    </lineage>
</organism>
<dbReference type="PANTHER" id="PTHR43124:SF3">
    <property type="entry name" value="CHLORAMPHENICOL EFFLUX PUMP RV0191"/>
    <property type="match status" value="1"/>
</dbReference>
<feature type="transmembrane region" description="Helical" evidence="6">
    <location>
        <begin position="78"/>
        <end position="98"/>
    </location>
</feature>
<dbReference type="EMBL" id="AATQ01000008">
    <property type="protein sequence ID" value="EAU47156.1"/>
    <property type="molecule type" value="Genomic_DNA"/>
</dbReference>
<feature type="domain" description="Major facilitator superfamily (MFS) profile" evidence="7">
    <location>
        <begin position="10"/>
        <end position="388"/>
    </location>
</feature>
<evidence type="ECO:0000259" key="7">
    <source>
        <dbReference type="PROSITE" id="PS50850"/>
    </source>
</evidence>
<evidence type="ECO:0000256" key="6">
    <source>
        <dbReference type="SAM" id="Phobius"/>
    </source>
</evidence>
<dbReference type="Proteomes" id="UP000006230">
    <property type="component" value="Unassembled WGS sequence"/>
</dbReference>
<dbReference type="HOGENOM" id="CLU_001265_10_6_5"/>
<accession>Q0FSU7</accession>
<keyword evidence="5 6" id="KW-0472">Membrane</keyword>
<dbReference type="InterPro" id="IPR005829">
    <property type="entry name" value="Sugar_transporter_CS"/>
</dbReference>
<feature type="transmembrane region" description="Helical" evidence="6">
    <location>
        <begin position="104"/>
        <end position="125"/>
    </location>
</feature>
<feature type="transmembrane region" description="Helical" evidence="6">
    <location>
        <begin position="165"/>
        <end position="185"/>
    </location>
</feature>
<feature type="transmembrane region" description="Helical" evidence="6">
    <location>
        <begin position="137"/>
        <end position="159"/>
    </location>
</feature>
<feature type="transmembrane region" description="Helical" evidence="6">
    <location>
        <begin position="247"/>
        <end position="265"/>
    </location>
</feature>
<evidence type="ECO:0000256" key="1">
    <source>
        <dbReference type="ARBA" id="ARBA00004651"/>
    </source>
</evidence>
<sequence>MMLSLLKDSRAVALLLAASLTILSNSLISPSLPGIEARFADEENAALLARLLVTAPSLMVAILAPFAGALADRFGRRLQLLAGVALFAIAGTAGLYLPTLKLVLFSRLFLGVAVAMIMTAQTALIGDYFKGEKRGNFMGLQIAATNFGGLILLMLAGWLAAFTPLAPFAIYGIALVYLPIMMLTLEKSDRSASQVEPAASDGEANWVATLVLVILLAGLCFVCFYLLPTQAPYFLASIGHPEPQAAGMLMGAMTLAGGIVSLFFGKVRMRLGRSGTPALGFMGFATGFYLFGIAPSFGLTLLGAAFIGAGGGLLMPTFLGLAVGIAPAHRRGLAAGAITTSIFLGQFLSPFASTPLIASLGYATTFLATGALLTLLALVALIGLRAPRDPAARPLPA</sequence>
<dbReference type="STRING" id="314265.R2601_05518"/>
<keyword evidence="9" id="KW-1185">Reference proteome</keyword>
<keyword evidence="2" id="KW-1003">Cell membrane</keyword>
<dbReference type="PANTHER" id="PTHR43124">
    <property type="entry name" value="PURINE EFFLUX PUMP PBUE"/>
    <property type="match status" value="1"/>
</dbReference>
<proteinExistence type="predicted"/>
<dbReference type="InterPro" id="IPR011701">
    <property type="entry name" value="MFS"/>
</dbReference>
<evidence type="ECO:0000256" key="5">
    <source>
        <dbReference type="ARBA" id="ARBA00023136"/>
    </source>
</evidence>
<evidence type="ECO:0000313" key="9">
    <source>
        <dbReference type="Proteomes" id="UP000006230"/>
    </source>
</evidence>
<dbReference type="eggNOG" id="COG2814">
    <property type="taxonomic scope" value="Bacteria"/>
</dbReference>
<gene>
    <name evidence="8" type="ORF">R2601_05518</name>
</gene>
<dbReference type="CDD" id="cd17473">
    <property type="entry name" value="MFS_arabinose_efflux_permease_like"/>
    <property type="match status" value="1"/>
</dbReference>
<evidence type="ECO:0000313" key="8">
    <source>
        <dbReference type="EMBL" id="EAU47156.1"/>
    </source>
</evidence>
<comment type="subcellular location">
    <subcellularLocation>
        <location evidence="1">Cell membrane</location>
        <topology evidence="1">Multi-pass membrane protein</topology>
    </subcellularLocation>
</comment>
<feature type="transmembrane region" description="Helical" evidence="6">
    <location>
        <begin position="277"/>
        <end position="298"/>
    </location>
</feature>
<keyword evidence="3 6" id="KW-0812">Transmembrane</keyword>
<dbReference type="SUPFAM" id="SSF103473">
    <property type="entry name" value="MFS general substrate transporter"/>
    <property type="match status" value="1"/>
</dbReference>
<dbReference type="PROSITE" id="PS50850">
    <property type="entry name" value="MFS"/>
    <property type="match status" value="1"/>
</dbReference>
<dbReference type="InterPro" id="IPR020846">
    <property type="entry name" value="MFS_dom"/>
</dbReference>
<dbReference type="InterPro" id="IPR050189">
    <property type="entry name" value="MFS_Efflux_Transporters"/>
</dbReference>
<dbReference type="GO" id="GO:0022857">
    <property type="term" value="F:transmembrane transporter activity"/>
    <property type="evidence" value="ECO:0007669"/>
    <property type="project" value="InterPro"/>
</dbReference>
<keyword evidence="4 6" id="KW-1133">Transmembrane helix</keyword>
<feature type="transmembrane region" description="Helical" evidence="6">
    <location>
        <begin position="50"/>
        <end position="71"/>
    </location>
</feature>
<comment type="caution">
    <text evidence="8">The sequence shown here is derived from an EMBL/GenBank/DDBJ whole genome shotgun (WGS) entry which is preliminary data.</text>
</comment>
<evidence type="ECO:0000256" key="3">
    <source>
        <dbReference type="ARBA" id="ARBA00022692"/>
    </source>
</evidence>
<evidence type="ECO:0000256" key="2">
    <source>
        <dbReference type="ARBA" id="ARBA00022475"/>
    </source>
</evidence>
<reference evidence="8 9" key="1">
    <citation type="journal article" date="2010" name="J. Bacteriol.">
        <title>Genome sequences of Pelagibaca bermudensis HTCC2601T and Maritimibacter alkaliphilus HTCC2654T, the type strains of two marine Roseobacter genera.</title>
        <authorList>
            <person name="Thrash J.C."/>
            <person name="Cho J.C."/>
            <person name="Ferriera S."/>
            <person name="Johnson J."/>
            <person name="Vergin K.L."/>
            <person name="Giovannoni S.J."/>
        </authorList>
    </citation>
    <scope>NUCLEOTIDE SEQUENCE [LARGE SCALE GENOMIC DNA]</scope>
    <source>
        <strain evidence="9">DSM 26914 / JCM 13377 / KCTC 12554 / HTCC2601</strain>
    </source>
</reference>
<evidence type="ECO:0000256" key="4">
    <source>
        <dbReference type="ARBA" id="ARBA00022989"/>
    </source>
</evidence>
<protein>
    <submittedName>
        <fullName evidence="8">Major facilitator family protein</fullName>
    </submittedName>
</protein>
<feature type="transmembrane region" description="Helical" evidence="6">
    <location>
        <begin position="333"/>
        <end position="353"/>
    </location>
</feature>
<name>Q0FSU7_SALBH</name>
<feature type="transmembrane region" description="Helical" evidence="6">
    <location>
        <begin position="304"/>
        <end position="326"/>
    </location>
</feature>
<dbReference type="AlphaFoldDB" id="Q0FSU7"/>
<dbReference type="GO" id="GO:0005886">
    <property type="term" value="C:plasma membrane"/>
    <property type="evidence" value="ECO:0007669"/>
    <property type="project" value="UniProtKB-SubCell"/>
</dbReference>